<keyword evidence="1" id="KW-0812">Transmembrane</keyword>
<keyword evidence="3" id="KW-1185">Reference proteome</keyword>
<feature type="transmembrane region" description="Helical" evidence="1">
    <location>
        <begin position="79"/>
        <end position="98"/>
    </location>
</feature>
<sequence>MFSKSNLLATLAAAFVMFLLGWAIWGFALEDFFESHTISDVMKDEPNPILILVSNLIGAFILSSIYRKWARGQHGIKEGPEFGIAVGAFTGLSMGLMWYATSNWMNFTGHLAEVIIEIMYYALVGIVISVIYNITRKADNS</sequence>
<name>A0ABX1GRC7_9FLAO</name>
<accession>A0ABX1GRC7</accession>
<dbReference type="EMBL" id="JAAWWL010000001">
    <property type="protein sequence ID" value="NKI31631.1"/>
    <property type="molecule type" value="Genomic_DNA"/>
</dbReference>
<dbReference type="RefSeq" id="WP_168551794.1">
    <property type="nucleotide sequence ID" value="NZ_JAAWWL010000001.1"/>
</dbReference>
<gene>
    <name evidence="2" type="ORF">HCU67_06705</name>
</gene>
<protein>
    <recommendedName>
        <fullName evidence="4">DUF1761 domain-containing protein</fullName>
    </recommendedName>
</protein>
<evidence type="ECO:0000256" key="1">
    <source>
        <dbReference type="SAM" id="Phobius"/>
    </source>
</evidence>
<evidence type="ECO:0000313" key="2">
    <source>
        <dbReference type="EMBL" id="NKI31631.1"/>
    </source>
</evidence>
<feature type="transmembrane region" description="Helical" evidence="1">
    <location>
        <begin position="48"/>
        <end position="67"/>
    </location>
</feature>
<feature type="transmembrane region" description="Helical" evidence="1">
    <location>
        <begin position="7"/>
        <end position="28"/>
    </location>
</feature>
<feature type="transmembrane region" description="Helical" evidence="1">
    <location>
        <begin position="118"/>
        <end position="135"/>
    </location>
</feature>
<reference evidence="2 3" key="1">
    <citation type="submission" date="2020-04" db="EMBL/GenBank/DDBJ databases">
        <authorList>
            <person name="Yoon J."/>
        </authorList>
    </citation>
    <scope>NUCLEOTIDE SEQUENCE [LARGE SCALE GENOMIC DNA]</scope>
    <source>
        <strain evidence="2 3">DJ-13</strain>
    </source>
</reference>
<evidence type="ECO:0008006" key="4">
    <source>
        <dbReference type="Google" id="ProtNLM"/>
    </source>
</evidence>
<organism evidence="2 3">
    <name type="scientific">Croceivirga thetidis</name>
    <dbReference type="NCBI Taxonomy" id="2721623"/>
    <lineage>
        <taxon>Bacteria</taxon>
        <taxon>Pseudomonadati</taxon>
        <taxon>Bacteroidota</taxon>
        <taxon>Flavobacteriia</taxon>
        <taxon>Flavobacteriales</taxon>
        <taxon>Flavobacteriaceae</taxon>
        <taxon>Croceivirga</taxon>
    </lineage>
</organism>
<comment type="caution">
    <text evidence="2">The sequence shown here is derived from an EMBL/GenBank/DDBJ whole genome shotgun (WGS) entry which is preliminary data.</text>
</comment>
<dbReference type="Proteomes" id="UP000718451">
    <property type="component" value="Unassembled WGS sequence"/>
</dbReference>
<evidence type="ECO:0000313" key="3">
    <source>
        <dbReference type="Proteomes" id="UP000718451"/>
    </source>
</evidence>
<keyword evidence="1" id="KW-1133">Transmembrane helix</keyword>
<keyword evidence="1" id="KW-0472">Membrane</keyword>
<proteinExistence type="predicted"/>